<sequence length="84" mass="9104">MLQVFVVAGDNDFLVHVAVPSIERLHAFLMDRLSQRREIVGFQTVVIFQRTGAPIVAQLPPTTAATASTVTGMRASGGPDRRGR</sequence>
<dbReference type="EMBL" id="BAAAQM010000032">
    <property type="protein sequence ID" value="GAA1984285.1"/>
    <property type="molecule type" value="Genomic_DNA"/>
</dbReference>
<protein>
    <recommendedName>
        <fullName evidence="1">Transcription regulator AsnC/Lrp ligand binding domain-containing protein</fullName>
    </recommendedName>
</protein>
<accession>A0ABP5DPS7</accession>
<dbReference type="Proteomes" id="UP001499854">
    <property type="component" value="Unassembled WGS sequence"/>
</dbReference>
<dbReference type="Pfam" id="PF01037">
    <property type="entry name" value="AsnC_trans_reg"/>
    <property type="match status" value="1"/>
</dbReference>
<dbReference type="InterPro" id="IPR019887">
    <property type="entry name" value="Tscrpt_reg_AsnC/Lrp_C"/>
</dbReference>
<dbReference type="InterPro" id="IPR011008">
    <property type="entry name" value="Dimeric_a/b-barrel"/>
</dbReference>
<comment type="caution">
    <text evidence="2">The sequence shown here is derived from an EMBL/GenBank/DDBJ whole genome shotgun (WGS) entry which is preliminary data.</text>
</comment>
<name>A0ABP5DPS7_9ACTN</name>
<feature type="domain" description="Transcription regulator AsnC/Lrp ligand binding" evidence="1">
    <location>
        <begin position="2"/>
        <end position="49"/>
    </location>
</feature>
<proteinExistence type="predicted"/>
<organism evidence="2 3">
    <name type="scientific">Catenulispora subtropica</name>
    <dbReference type="NCBI Taxonomy" id="450798"/>
    <lineage>
        <taxon>Bacteria</taxon>
        <taxon>Bacillati</taxon>
        <taxon>Actinomycetota</taxon>
        <taxon>Actinomycetes</taxon>
        <taxon>Catenulisporales</taxon>
        <taxon>Catenulisporaceae</taxon>
        <taxon>Catenulispora</taxon>
    </lineage>
</organism>
<gene>
    <name evidence="2" type="ORF">GCM10009838_52750</name>
</gene>
<dbReference type="Gene3D" id="3.30.70.920">
    <property type="match status" value="1"/>
</dbReference>
<evidence type="ECO:0000259" key="1">
    <source>
        <dbReference type="Pfam" id="PF01037"/>
    </source>
</evidence>
<evidence type="ECO:0000313" key="3">
    <source>
        <dbReference type="Proteomes" id="UP001499854"/>
    </source>
</evidence>
<keyword evidence="3" id="KW-1185">Reference proteome</keyword>
<evidence type="ECO:0000313" key="2">
    <source>
        <dbReference type="EMBL" id="GAA1984285.1"/>
    </source>
</evidence>
<dbReference type="SUPFAM" id="SSF54909">
    <property type="entry name" value="Dimeric alpha+beta barrel"/>
    <property type="match status" value="1"/>
</dbReference>
<reference evidence="3" key="1">
    <citation type="journal article" date="2019" name="Int. J. Syst. Evol. Microbiol.">
        <title>The Global Catalogue of Microorganisms (GCM) 10K type strain sequencing project: providing services to taxonomists for standard genome sequencing and annotation.</title>
        <authorList>
            <consortium name="The Broad Institute Genomics Platform"/>
            <consortium name="The Broad Institute Genome Sequencing Center for Infectious Disease"/>
            <person name="Wu L."/>
            <person name="Ma J."/>
        </authorList>
    </citation>
    <scope>NUCLEOTIDE SEQUENCE [LARGE SCALE GENOMIC DNA]</scope>
    <source>
        <strain evidence="3">JCM 16013</strain>
    </source>
</reference>